<proteinExistence type="predicted"/>
<feature type="region of interest" description="Disordered" evidence="1">
    <location>
        <begin position="1"/>
        <end position="21"/>
    </location>
</feature>
<dbReference type="AlphaFoldDB" id="A0A6A5DP16"/>
<organism evidence="2 3">
    <name type="scientific">Perca fluviatilis</name>
    <name type="common">European perch</name>
    <dbReference type="NCBI Taxonomy" id="8168"/>
    <lineage>
        <taxon>Eukaryota</taxon>
        <taxon>Metazoa</taxon>
        <taxon>Chordata</taxon>
        <taxon>Craniata</taxon>
        <taxon>Vertebrata</taxon>
        <taxon>Euteleostomi</taxon>
        <taxon>Actinopterygii</taxon>
        <taxon>Neopterygii</taxon>
        <taxon>Teleostei</taxon>
        <taxon>Neoteleostei</taxon>
        <taxon>Acanthomorphata</taxon>
        <taxon>Eupercaria</taxon>
        <taxon>Perciformes</taxon>
        <taxon>Percoidei</taxon>
        <taxon>Percidae</taxon>
        <taxon>Percinae</taxon>
        <taxon>Perca</taxon>
    </lineage>
</organism>
<sequence>MGVNGASGGGQNSSQSTATSAVNAPTFIHTITIAAADDVPPMEWQSEAEEPMDCESAGTVISVLTSTVNVTHNCRVS</sequence>
<gene>
    <name evidence="2" type="ORF">PFLUV_G00239050</name>
</gene>
<keyword evidence="3" id="KW-1185">Reference proteome</keyword>
<comment type="caution">
    <text evidence="2">The sequence shown here is derived from an EMBL/GenBank/DDBJ whole genome shotgun (WGS) entry which is preliminary data.</text>
</comment>
<reference evidence="2 3" key="1">
    <citation type="submission" date="2019-06" db="EMBL/GenBank/DDBJ databases">
        <title>A chromosome-scale genome assembly of the European perch, Perca fluviatilis.</title>
        <authorList>
            <person name="Roques C."/>
            <person name="Zahm M."/>
            <person name="Cabau C."/>
            <person name="Klopp C."/>
            <person name="Bouchez O."/>
            <person name="Donnadieu C."/>
            <person name="Kuhl H."/>
            <person name="Gislard M."/>
            <person name="Guendouz S."/>
            <person name="Journot L."/>
            <person name="Haffray P."/>
            <person name="Bestin A."/>
            <person name="Morvezen R."/>
            <person name="Feron R."/>
            <person name="Wen M."/>
            <person name="Jouanno E."/>
            <person name="Herpin A."/>
            <person name="Schartl M."/>
            <person name="Postlethwait J."/>
            <person name="Schaerlinger B."/>
            <person name="Chardard D."/>
            <person name="Lecocq T."/>
            <person name="Poncet C."/>
            <person name="Jaffrelo L."/>
            <person name="Lampietro C."/>
            <person name="Guiguen Y."/>
        </authorList>
    </citation>
    <scope>NUCLEOTIDE SEQUENCE [LARGE SCALE GENOMIC DNA]</scope>
    <source>
        <tissue evidence="2">Blood</tissue>
    </source>
</reference>
<evidence type="ECO:0000313" key="3">
    <source>
        <dbReference type="Proteomes" id="UP000465112"/>
    </source>
</evidence>
<dbReference type="Proteomes" id="UP000465112">
    <property type="component" value="Chromosome 21"/>
</dbReference>
<feature type="compositionally biased region" description="Gly residues" evidence="1">
    <location>
        <begin position="1"/>
        <end position="11"/>
    </location>
</feature>
<name>A0A6A5DP16_PERFL</name>
<dbReference type="EMBL" id="VHII01000021">
    <property type="protein sequence ID" value="KAF1373457.1"/>
    <property type="molecule type" value="Genomic_DNA"/>
</dbReference>
<evidence type="ECO:0000313" key="2">
    <source>
        <dbReference type="EMBL" id="KAF1373457.1"/>
    </source>
</evidence>
<evidence type="ECO:0000256" key="1">
    <source>
        <dbReference type="SAM" id="MobiDB-lite"/>
    </source>
</evidence>
<protein>
    <submittedName>
        <fullName evidence="2">Uncharacterized protein</fullName>
    </submittedName>
</protein>
<accession>A0A6A5DP16</accession>
<feature type="compositionally biased region" description="Low complexity" evidence="1">
    <location>
        <begin position="12"/>
        <end position="21"/>
    </location>
</feature>